<name>A0A6N2CEY4_SOLCI</name>
<reference evidence="2" key="1">
    <citation type="submission" date="2019-05" db="EMBL/GenBank/DDBJ databases">
        <title>The de novo reference genome and transcriptome assemblies of the wild tomato species Solanum chilense.</title>
        <authorList>
            <person name="Stam R."/>
            <person name="Nosenko T."/>
            <person name="Hoerger A.C."/>
            <person name="Stephan W."/>
            <person name="Seidel M.A."/>
            <person name="Kuhn J.M.M."/>
            <person name="Haberer G."/>
            <person name="Tellier A."/>
        </authorList>
    </citation>
    <scope>NUCLEOTIDE SEQUENCE</scope>
    <source>
        <tissue evidence="2">Mature leaves</tissue>
    </source>
</reference>
<gene>
    <name evidence="2" type="ORF">EJD97_017099</name>
</gene>
<evidence type="ECO:0000313" key="2">
    <source>
        <dbReference type="EMBL" id="TMX03312.1"/>
    </source>
</evidence>
<accession>A0A6N2CEY4</accession>
<protein>
    <recommendedName>
        <fullName evidence="3">Gag-pol polyprotein</fullName>
    </recommendedName>
</protein>
<proteinExistence type="predicted"/>
<organism evidence="2">
    <name type="scientific">Solanum chilense</name>
    <name type="common">Tomato</name>
    <name type="synonym">Lycopersicon chilense</name>
    <dbReference type="NCBI Taxonomy" id="4083"/>
    <lineage>
        <taxon>Eukaryota</taxon>
        <taxon>Viridiplantae</taxon>
        <taxon>Streptophyta</taxon>
        <taxon>Embryophyta</taxon>
        <taxon>Tracheophyta</taxon>
        <taxon>Spermatophyta</taxon>
        <taxon>Magnoliopsida</taxon>
        <taxon>eudicotyledons</taxon>
        <taxon>Gunneridae</taxon>
        <taxon>Pentapetalae</taxon>
        <taxon>asterids</taxon>
        <taxon>lamiids</taxon>
        <taxon>Solanales</taxon>
        <taxon>Solanaceae</taxon>
        <taxon>Solanoideae</taxon>
        <taxon>Solaneae</taxon>
        <taxon>Solanum</taxon>
        <taxon>Solanum subgen. Lycopersicon</taxon>
    </lineage>
</organism>
<sequence>MEGDWSGDQDIPPQDQGHVSPQVREQVPPQVPNGPSIGNAILEEFKASMTFLAQHLIDQANRGEVAEANTMGGTGVTRVRKLLRMNPPEFYGSKVDEDLNGFIDEVYKVLAIMGVSSIEKAELASYQLTDVAQLLYE</sequence>
<evidence type="ECO:0000256" key="1">
    <source>
        <dbReference type="SAM" id="MobiDB-lite"/>
    </source>
</evidence>
<dbReference type="AlphaFoldDB" id="A0A6N2CEY4"/>
<dbReference type="EMBL" id="RXGB01000453">
    <property type="protein sequence ID" value="TMX03312.1"/>
    <property type="molecule type" value="Genomic_DNA"/>
</dbReference>
<comment type="caution">
    <text evidence="2">The sequence shown here is derived from an EMBL/GenBank/DDBJ whole genome shotgun (WGS) entry which is preliminary data.</text>
</comment>
<feature type="compositionally biased region" description="Low complexity" evidence="1">
    <location>
        <begin position="19"/>
        <end position="28"/>
    </location>
</feature>
<feature type="region of interest" description="Disordered" evidence="1">
    <location>
        <begin position="1"/>
        <end position="38"/>
    </location>
</feature>
<evidence type="ECO:0008006" key="3">
    <source>
        <dbReference type="Google" id="ProtNLM"/>
    </source>
</evidence>